<keyword evidence="7" id="KW-1185">Reference proteome</keyword>
<evidence type="ECO:0000256" key="2">
    <source>
        <dbReference type="ARBA" id="ARBA00022574"/>
    </source>
</evidence>
<evidence type="ECO:0000256" key="1">
    <source>
        <dbReference type="ARBA" id="ARBA00004148"/>
    </source>
</evidence>
<evidence type="ECO:0000313" key="7">
    <source>
        <dbReference type="Proteomes" id="UP001390339"/>
    </source>
</evidence>
<accession>A0ABR2HUR3</accession>
<dbReference type="InterPro" id="IPR015943">
    <property type="entry name" value="WD40/YVTN_repeat-like_dom_sf"/>
</dbReference>
<evidence type="ECO:0000256" key="5">
    <source>
        <dbReference type="SAM" id="MobiDB-lite"/>
    </source>
</evidence>
<protein>
    <submittedName>
        <fullName evidence="6">SVP1-like protein 2</fullName>
    </submittedName>
</protein>
<dbReference type="SUPFAM" id="SSF50978">
    <property type="entry name" value="WD40 repeat-like"/>
    <property type="match status" value="1"/>
</dbReference>
<comment type="similarity">
    <text evidence="4">Belongs to the WD repeat PROPPIN family.</text>
</comment>
<evidence type="ECO:0000256" key="3">
    <source>
        <dbReference type="ARBA" id="ARBA00022737"/>
    </source>
</evidence>
<dbReference type="InterPro" id="IPR001680">
    <property type="entry name" value="WD40_rpt"/>
</dbReference>
<feature type="compositionally biased region" description="Low complexity" evidence="5">
    <location>
        <begin position="255"/>
        <end position="271"/>
    </location>
</feature>
<evidence type="ECO:0000256" key="4">
    <source>
        <dbReference type="ARBA" id="ARBA00025740"/>
    </source>
</evidence>
<gene>
    <name evidence="6" type="ORF">PGQ11_014776</name>
</gene>
<comment type="subcellular location">
    <subcellularLocation>
        <location evidence="1">Vacuole membrane</location>
        <topology evidence="1">Peripheral membrane protein</topology>
    </subcellularLocation>
</comment>
<comment type="caution">
    <text evidence="6">The sequence shown here is derived from an EMBL/GenBank/DDBJ whole genome shotgun (WGS) entry which is preliminary data.</text>
</comment>
<dbReference type="Proteomes" id="UP001390339">
    <property type="component" value="Unassembled WGS sequence"/>
</dbReference>
<dbReference type="InterPro" id="IPR036322">
    <property type="entry name" value="WD40_repeat_dom_sf"/>
</dbReference>
<keyword evidence="2" id="KW-0853">WD repeat</keyword>
<dbReference type="PANTHER" id="PTHR11227">
    <property type="entry name" value="WD-REPEAT PROTEIN INTERACTING WITH PHOSPHOINOSIDES WIPI -RELATED"/>
    <property type="match status" value="1"/>
</dbReference>
<organism evidence="6 7">
    <name type="scientific">Apiospora arundinis</name>
    <dbReference type="NCBI Taxonomy" id="335852"/>
    <lineage>
        <taxon>Eukaryota</taxon>
        <taxon>Fungi</taxon>
        <taxon>Dikarya</taxon>
        <taxon>Ascomycota</taxon>
        <taxon>Pezizomycotina</taxon>
        <taxon>Sordariomycetes</taxon>
        <taxon>Xylariomycetidae</taxon>
        <taxon>Amphisphaeriales</taxon>
        <taxon>Apiosporaceae</taxon>
        <taxon>Apiospora</taxon>
    </lineage>
</organism>
<keyword evidence="3" id="KW-0677">Repeat</keyword>
<reference evidence="6 7" key="1">
    <citation type="journal article" date="2024" name="IMA Fungus">
        <title>Apiospora arundinis, a panoply of carbohydrate-active enzymes and secondary metabolites.</title>
        <authorList>
            <person name="Sorensen T."/>
            <person name="Petersen C."/>
            <person name="Muurmann A.T."/>
            <person name="Christiansen J.V."/>
            <person name="Brundto M.L."/>
            <person name="Overgaard C.K."/>
            <person name="Boysen A.T."/>
            <person name="Wollenberg R.D."/>
            <person name="Larsen T.O."/>
            <person name="Sorensen J.L."/>
            <person name="Nielsen K.L."/>
            <person name="Sondergaard T.E."/>
        </authorList>
    </citation>
    <scope>NUCLEOTIDE SEQUENCE [LARGE SCALE GENOMIC DNA]</scope>
    <source>
        <strain evidence="6 7">AAU 773</strain>
    </source>
</reference>
<evidence type="ECO:0000313" key="6">
    <source>
        <dbReference type="EMBL" id="KAK8852297.1"/>
    </source>
</evidence>
<dbReference type="EMBL" id="JAPCWZ010000009">
    <property type="protein sequence ID" value="KAK8852297.1"/>
    <property type="molecule type" value="Genomic_DNA"/>
</dbReference>
<feature type="region of interest" description="Disordered" evidence="5">
    <location>
        <begin position="253"/>
        <end position="294"/>
    </location>
</feature>
<dbReference type="Gene3D" id="2.130.10.10">
    <property type="entry name" value="YVTN repeat-like/Quinoprotein amine dehydrogenase"/>
    <property type="match status" value="1"/>
</dbReference>
<proteinExistence type="inferred from homology"/>
<sequence>MNTRSPIEATQEPSVLSVSFNDDASRFSVGLNSGFSVFNSHTCQLMTSRDFSAGLGLVQMMGNANYLALVGGGRSPKFPQNKVIIWDDSKGKIALEITTLTAVRGVQISKSRVVVVLQNSVRVYAFEKQPKPLAKYETADNLQGLCALSDRWLVFPGQTAGQVQVVELATDNVSIIPAHTSRLQALQLSADGELLATASEKGTIVRIFATSSCARVAERRRGSEFATIYSLRFSPSGQMLACTSAKGSLHIFDVPSPGSSRKGGAPSSSSPNNRATSPHSPSIGVTAANNGSGPAAGDATNKWGFLSSLPFGPFSDVYSFASARFEAGDEPTSGGIPEAAVLGTTRPPKGVIGWIDEESLLVVGAGRDARWEKYMLAEGEEGKTVLYREGWKRYLGT</sequence>
<dbReference type="InterPro" id="IPR048720">
    <property type="entry name" value="PROPPIN"/>
</dbReference>
<dbReference type="Pfam" id="PF21032">
    <property type="entry name" value="PROPPIN"/>
    <property type="match status" value="1"/>
</dbReference>
<dbReference type="SMART" id="SM00320">
    <property type="entry name" value="WD40"/>
    <property type="match status" value="2"/>
</dbReference>
<name>A0ABR2HUR3_9PEZI</name>